<dbReference type="KEGG" id="vde:111250179"/>
<dbReference type="AlphaFoldDB" id="A0A7M7KBH0"/>
<proteinExistence type="predicted"/>
<reference evidence="1" key="1">
    <citation type="submission" date="2021-01" db="UniProtKB">
        <authorList>
            <consortium name="EnsemblMetazoa"/>
        </authorList>
    </citation>
    <scope>IDENTIFICATION</scope>
</reference>
<keyword evidence="2" id="KW-1185">Reference proteome</keyword>
<dbReference type="Proteomes" id="UP000594260">
    <property type="component" value="Unplaced"/>
</dbReference>
<dbReference type="PANTHER" id="PTHR14540:SF2">
    <property type="entry name" value="INTEGRATOR COMPLEX SUBUNIT 15"/>
    <property type="match status" value="1"/>
</dbReference>
<organism evidence="1 2">
    <name type="scientific">Varroa destructor</name>
    <name type="common">Honeybee mite</name>
    <dbReference type="NCBI Taxonomy" id="109461"/>
    <lineage>
        <taxon>Eukaryota</taxon>
        <taxon>Metazoa</taxon>
        <taxon>Ecdysozoa</taxon>
        <taxon>Arthropoda</taxon>
        <taxon>Chelicerata</taxon>
        <taxon>Arachnida</taxon>
        <taxon>Acari</taxon>
        <taxon>Parasitiformes</taxon>
        <taxon>Mesostigmata</taxon>
        <taxon>Gamasina</taxon>
        <taxon>Dermanyssoidea</taxon>
        <taxon>Varroidae</taxon>
        <taxon>Varroa</taxon>
    </lineage>
</organism>
<accession>A0A7M7KBH0</accession>
<evidence type="ECO:0000313" key="2">
    <source>
        <dbReference type="Proteomes" id="UP000594260"/>
    </source>
</evidence>
<dbReference type="EnsemblMetazoa" id="XM_022805017">
    <property type="protein sequence ID" value="XP_022660752"/>
    <property type="gene ID" value="LOC111250179"/>
</dbReference>
<name>A0A7M7KBH0_VARDE</name>
<dbReference type="FunCoup" id="A0A7M7KBH0">
    <property type="interactions" value="1122"/>
</dbReference>
<sequence>MAAEVKTLLRKLDFPAVVLEALGQLQKILVTPVTPMVVELCNEILEEFVFLEKRRKKLTAIRELHLLDVMCTCFQTMSQESGRNLFFVMFPPSDRQLLDRRMPILSRFVSLAVTLNVDILLDCAAFWIHVAGVNSDVSSQLTRQLLRELFDGTEVVLSPVEPNGSTQPLSAAPVVRPAGVQLVHTSPAFCATIVTTATFLYPTSLPPRRLLYLLSAWLDFNLFLAFVPLESVMPTAHTFVPGLVAWTTVAGLSPETLADNGVNGLFNADRLDIGSESDAAVVNRLHLALLKMILKAPQGTLQADHLVKLAHSLQTRIGTNSHVNIAATWRVERFVQIIQAALSSRCVHGSLRSLRGALSRLPPTQLTGIVLETNKTVLLA</sequence>
<evidence type="ECO:0000313" key="1">
    <source>
        <dbReference type="EnsemblMetazoa" id="XP_022660752"/>
    </source>
</evidence>
<dbReference type="InterPro" id="IPR027844">
    <property type="entry name" value="INTS15"/>
</dbReference>
<dbReference type="Pfam" id="PF14964">
    <property type="entry name" value="INTS15"/>
    <property type="match status" value="1"/>
</dbReference>
<dbReference type="OMA" id="IWMQQLG"/>
<dbReference type="InParanoid" id="A0A7M7KBH0"/>
<dbReference type="RefSeq" id="XP_022660752.1">
    <property type="nucleotide sequence ID" value="XM_022805017.1"/>
</dbReference>
<dbReference type="RefSeq" id="XP_022660751.1">
    <property type="nucleotide sequence ID" value="XM_022805016.1"/>
</dbReference>
<dbReference type="EnsemblMetazoa" id="XM_022805016">
    <property type="protein sequence ID" value="XP_022660751"/>
    <property type="gene ID" value="LOC111250179"/>
</dbReference>
<protein>
    <submittedName>
        <fullName evidence="1">Uncharacterized protein</fullName>
    </submittedName>
</protein>
<dbReference type="OrthoDB" id="5861309at2759"/>
<dbReference type="PANTHER" id="PTHR14540">
    <property type="entry name" value="INTEGRATOR COMPLEX SUBUNIT 15"/>
    <property type="match status" value="1"/>
</dbReference>
<dbReference type="GeneID" id="111250179"/>